<proteinExistence type="predicted"/>
<dbReference type="GeneTree" id="ENSGT00940000163630"/>
<dbReference type="OMA" id="NRERETW"/>
<dbReference type="AlphaFoldDB" id="H3ALW6"/>
<dbReference type="Proteomes" id="UP000008672">
    <property type="component" value="Unassembled WGS sequence"/>
</dbReference>
<dbReference type="HOGENOM" id="CLU_000680_9_1_1"/>
<keyword evidence="2" id="KW-1185">Reference proteome</keyword>
<evidence type="ECO:0000313" key="1">
    <source>
        <dbReference type="Ensembl" id="ENSLACP00000010637.1"/>
    </source>
</evidence>
<protein>
    <recommendedName>
        <fullName evidence="3">Reverse transcriptase zinc-binding domain-containing protein</fullName>
    </recommendedName>
</protein>
<name>H3ALW6_LATCH</name>
<dbReference type="STRING" id="7897.ENSLACP00000010637"/>
<reference evidence="2" key="1">
    <citation type="submission" date="2011-08" db="EMBL/GenBank/DDBJ databases">
        <title>The draft genome of Latimeria chalumnae.</title>
        <authorList>
            <person name="Di Palma F."/>
            <person name="Alfoldi J."/>
            <person name="Johnson J."/>
            <person name="Berlin A."/>
            <person name="Gnerre S."/>
            <person name="Jaffe D."/>
            <person name="MacCallum I."/>
            <person name="Young S."/>
            <person name="Walker B.J."/>
            <person name="Lander E."/>
            <person name="Lindblad-Toh K."/>
        </authorList>
    </citation>
    <scope>NUCLEOTIDE SEQUENCE [LARGE SCALE GENOMIC DNA]</scope>
    <source>
        <strain evidence="2">Wild caught</strain>
    </source>
</reference>
<evidence type="ECO:0008006" key="3">
    <source>
        <dbReference type="Google" id="ProtNLM"/>
    </source>
</evidence>
<organism evidence="1 2">
    <name type="scientific">Latimeria chalumnae</name>
    <name type="common">Coelacanth</name>
    <dbReference type="NCBI Taxonomy" id="7897"/>
    <lineage>
        <taxon>Eukaryota</taxon>
        <taxon>Metazoa</taxon>
        <taxon>Chordata</taxon>
        <taxon>Craniata</taxon>
        <taxon>Vertebrata</taxon>
        <taxon>Euteleostomi</taxon>
        <taxon>Coelacanthiformes</taxon>
        <taxon>Coelacanthidae</taxon>
        <taxon>Latimeria</taxon>
    </lineage>
</organism>
<dbReference type="InParanoid" id="H3ALW6"/>
<sequence length="286" mass="33529">AIWSSRGICLVSQLYPSGIVIFFSELRDQYDIPKTQFYYYLQIRNVFFKVIGKEMALPQKVMDTKLGRGLLSKLYSVINNVDKGVLEPTQRAWHKELEVELSSEQWKQIWKSTQNISNCVRLKTIQLKIIHRYHLYPLKMWKMHLLSSSNCWRCGEQDGSLLHMFWHCKSINNFWKGVVKMLSELLDILIEASPTLCVLNLKPEEGISKAQFRLLSVGLLTTRRLILTNWKGTPVFSLKSWLELYLDTINMEKPGASILSNVNRERETWDLTSYILSKNLFFEERD</sequence>
<dbReference type="Ensembl" id="ENSLACT00000010716.1">
    <property type="protein sequence ID" value="ENSLACP00000010637.1"/>
    <property type="gene ID" value="ENSLACG00000009370.1"/>
</dbReference>
<evidence type="ECO:0000313" key="2">
    <source>
        <dbReference type="Proteomes" id="UP000008672"/>
    </source>
</evidence>
<accession>H3ALW6</accession>
<dbReference type="EMBL" id="AFYH01143117">
    <property type="status" value="NOT_ANNOTATED_CDS"/>
    <property type="molecule type" value="Genomic_DNA"/>
</dbReference>
<reference evidence="1" key="2">
    <citation type="submission" date="2025-08" db="UniProtKB">
        <authorList>
            <consortium name="Ensembl"/>
        </authorList>
    </citation>
    <scope>IDENTIFICATION</scope>
</reference>
<reference evidence="1" key="3">
    <citation type="submission" date="2025-09" db="UniProtKB">
        <authorList>
            <consortium name="Ensembl"/>
        </authorList>
    </citation>
    <scope>IDENTIFICATION</scope>
</reference>